<dbReference type="CDD" id="cd01884">
    <property type="entry name" value="EF_Tu"/>
    <property type="match status" value="1"/>
</dbReference>
<dbReference type="Gene3D" id="2.40.30.10">
    <property type="entry name" value="Translation factors"/>
    <property type="match status" value="2"/>
</dbReference>
<dbReference type="FunFam" id="2.40.30.10:FF:000001">
    <property type="entry name" value="Elongation factor Tu"/>
    <property type="match status" value="1"/>
</dbReference>
<dbReference type="Proteomes" id="UP000195879">
    <property type="component" value="Unassembled WGS sequence"/>
</dbReference>
<dbReference type="SUPFAM" id="SSF50447">
    <property type="entry name" value="Translation proteins"/>
    <property type="match status" value="1"/>
</dbReference>
<dbReference type="SUPFAM" id="SSF52540">
    <property type="entry name" value="P-loop containing nucleoside triphosphate hydrolases"/>
    <property type="match status" value="1"/>
</dbReference>
<dbReference type="InterPro" id="IPR004160">
    <property type="entry name" value="Transl_elong_EFTu/EF1A_C"/>
</dbReference>
<dbReference type="GO" id="GO:0005739">
    <property type="term" value="C:mitochondrion"/>
    <property type="evidence" value="ECO:0007669"/>
    <property type="project" value="TreeGrafter"/>
</dbReference>
<dbReference type="EMBL" id="FMIN01000436">
    <property type="protein sequence ID" value="SCL92464.1"/>
    <property type="molecule type" value="Genomic_DNA"/>
</dbReference>
<dbReference type="Pfam" id="PF00009">
    <property type="entry name" value="GTP_EFTU"/>
    <property type="match status" value="1"/>
</dbReference>
<dbReference type="NCBIfam" id="NF009373">
    <property type="entry name" value="PRK12736.1"/>
    <property type="match status" value="1"/>
</dbReference>
<dbReference type="GO" id="GO:0005525">
    <property type="term" value="F:GTP binding"/>
    <property type="evidence" value="ECO:0007669"/>
    <property type="project" value="UniProtKB-KW"/>
</dbReference>
<keyword evidence="7" id="KW-0342">GTP-binding</keyword>
<evidence type="ECO:0000256" key="5">
    <source>
        <dbReference type="ARBA" id="ARBA00022887"/>
    </source>
</evidence>
<sequence length="409" mass="46307">MNNKLFIRNKQHINLGTIGHVDHGKTTLTTAISYLLNLQGLSKKYSYSDIDSSPEEKIRGITINTTHIEYETLTKHCAHIDCPGHSDYIKNMIIGATQMDIAILVISIIDGIMPQTYEHLLLIKQIGIKNLIIFLNKEDLCNDEELIDFIKLEINELLTKYNFDLNNIHILTGSALNVIDIIQKNKNYEVIKSNIWIQKLNNLINIIDSIQIPIRNINDYFFMSIEDVFSITGRGTVVTGKIEQGCININNEVELLKFEKSSILTTVIGLEMFKKQLIQAQSGDNVGVLLRNVQKKDIKRGMILATPNKLKVYKLFTAEVYILTKDEGGRHKPFNVGYKPQFFIYTVDVTGEIKDICLNNISQKVAIPGDKLTLTIELKHYIVLTLNMKFSIREGGKTIGAGIITNIIN</sequence>
<dbReference type="GO" id="GO:0003924">
    <property type="term" value="F:GTPase activity"/>
    <property type="evidence" value="ECO:0007669"/>
    <property type="project" value="InterPro"/>
</dbReference>
<dbReference type="InterPro" id="IPR031157">
    <property type="entry name" value="G_TR_CS"/>
</dbReference>
<evidence type="ECO:0000256" key="8">
    <source>
        <dbReference type="ARBA" id="ARBA00071511"/>
    </source>
</evidence>
<evidence type="ECO:0000256" key="4">
    <source>
        <dbReference type="ARBA" id="ARBA00022768"/>
    </source>
</evidence>
<feature type="domain" description="Tr-type G" evidence="9">
    <location>
        <begin position="10"/>
        <end position="217"/>
    </location>
</feature>
<evidence type="ECO:0000313" key="12">
    <source>
        <dbReference type="Proteomes" id="UP000195879"/>
    </source>
</evidence>
<keyword evidence="6" id="KW-0648">Protein biosynthesis</keyword>
<protein>
    <recommendedName>
        <fullName evidence="8">Elongation factor Tu, apicoplast</fullName>
    </recommendedName>
</protein>
<name>A0A1C6WSQ9_PLACE</name>
<comment type="subcellular location">
    <subcellularLocation>
        <location evidence="1">Plastid</location>
        <location evidence="1">Apicoplast</location>
    </subcellularLocation>
</comment>
<dbReference type="SUPFAM" id="SSF50465">
    <property type="entry name" value="EF-Tu/eEF-1alpha/eIF2-gamma C-terminal domain"/>
    <property type="match status" value="1"/>
</dbReference>
<dbReference type="Pfam" id="PF03144">
    <property type="entry name" value="GTP_EFTU_D2"/>
    <property type="match status" value="1"/>
</dbReference>
<dbReference type="PROSITE" id="PS00301">
    <property type="entry name" value="G_TR_1"/>
    <property type="match status" value="1"/>
</dbReference>
<organism evidence="10">
    <name type="scientific">Plasmodium chabaudi adami</name>
    <dbReference type="NCBI Taxonomy" id="5826"/>
    <lineage>
        <taxon>Eukaryota</taxon>
        <taxon>Sar</taxon>
        <taxon>Alveolata</taxon>
        <taxon>Apicomplexa</taxon>
        <taxon>Aconoidasida</taxon>
        <taxon>Haemosporida</taxon>
        <taxon>Plasmodiidae</taxon>
        <taxon>Plasmodium</taxon>
        <taxon>Plasmodium (Vinckeia)</taxon>
    </lineage>
</organism>
<dbReference type="PANTHER" id="PTHR43721:SF22">
    <property type="entry name" value="ELONGATION FACTOR TU, MITOCHONDRIAL"/>
    <property type="match status" value="1"/>
</dbReference>
<dbReference type="NCBIfam" id="NF000766">
    <property type="entry name" value="PRK00049.1"/>
    <property type="match status" value="1"/>
</dbReference>
<dbReference type="CDD" id="cd03697">
    <property type="entry name" value="EFTU_II"/>
    <property type="match status" value="1"/>
</dbReference>
<keyword evidence="5" id="KW-0934">Plastid</keyword>
<evidence type="ECO:0000256" key="1">
    <source>
        <dbReference type="ARBA" id="ARBA00004467"/>
    </source>
</evidence>
<dbReference type="InterPro" id="IPR000795">
    <property type="entry name" value="T_Tr_GTP-bd_dom"/>
</dbReference>
<dbReference type="InterPro" id="IPR041709">
    <property type="entry name" value="EF-Tu_GTP-bd"/>
</dbReference>
<keyword evidence="3" id="KW-0547">Nucleotide-binding</keyword>
<dbReference type="AlphaFoldDB" id="A0A1C6WSQ9"/>
<dbReference type="PROSITE" id="PS51722">
    <property type="entry name" value="G_TR_2"/>
    <property type="match status" value="1"/>
</dbReference>
<evidence type="ECO:0000313" key="11">
    <source>
        <dbReference type="EMBL" id="SCL95000.1"/>
    </source>
</evidence>
<evidence type="ECO:0000313" key="10">
    <source>
        <dbReference type="EMBL" id="SCL92464.1"/>
    </source>
</evidence>
<evidence type="ECO:0000256" key="2">
    <source>
        <dbReference type="ARBA" id="ARBA00007249"/>
    </source>
</evidence>
<proteinExistence type="inferred from homology"/>
<dbReference type="InterPro" id="IPR050055">
    <property type="entry name" value="EF-Tu_GTPase"/>
</dbReference>
<comment type="similarity">
    <text evidence="2">Belongs to the TRAFAC class translation factor GTPase superfamily. Classic translation factor GTPase family. EF-Tu/EF-1A subfamily.</text>
</comment>
<keyword evidence="4 10" id="KW-0251">Elongation factor</keyword>
<dbReference type="NCBIfam" id="NF009372">
    <property type="entry name" value="PRK12735.1"/>
    <property type="match status" value="1"/>
</dbReference>
<dbReference type="InterPro" id="IPR033720">
    <property type="entry name" value="EFTU_2"/>
</dbReference>
<dbReference type="InterPro" id="IPR009000">
    <property type="entry name" value="Transl_B-barrel_sf"/>
</dbReference>
<dbReference type="EMBL" id="FMIO01000468">
    <property type="protein sequence ID" value="SCL95000.1"/>
    <property type="molecule type" value="Genomic_DNA"/>
</dbReference>
<evidence type="ECO:0000256" key="6">
    <source>
        <dbReference type="ARBA" id="ARBA00022917"/>
    </source>
</evidence>
<dbReference type="Gene3D" id="3.40.50.300">
    <property type="entry name" value="P-loop containing nucleotide triphosphate hydrolases"/>
    <property type="match status" value="1"/>
</dbReference>
<dbReference type="InterPro" id="IPR004161">
    <property type="entry name" value="EFTu-like_2"/>
</dbReference>
<dbReference type="Proteomes" id="UP000507536">
    <property type="component" value="Unassembled WGS sequence"/>
</dbReference>
<dbReference type="InterPro" id="IPR009001">
    <property type="entry name" value="Transl_elong_EF1A/Init_IF2_C"/>
</dbReference>
<evidence type="ECO:0000256" key="7">
    <source>
        <dbReference type="ARBA" id="ARBA00023134"/>
    </source>
</evidence>
<dbReference type="GO" id="GO:0070125">
    <property type="term" value="P:mitochondrial translational elongation"/>
    <property type="evidence" value="ECO:0007669"/>
    <property type="project" value="TreeGrafter"/>
</dbReference>
<accession>A0A1C6WSQ9</accession>
<evidence type="ECO:0000256" key="3">
    <source>
        <dbReference type="ARBA" id="ARBA00022741"/>
    </source>
</evidence>
<reference evidence="10 12" key="1">
    <citation type="submission" date="2016-08" db="EMBL/GenBank/DDBJ databases">
        <authorList>
            <consortium name="Pathogen Informatics"/>
        </authorList>
    </citation>
    <scope>NUCLEOTIDE SEQUENCE</scope>
    <source>
        <strain evidence="11 12">DK</strain>
        <strain evidence="10">DS</strain>
    </source>
</reference>
<dbReference type="PANTHER" id="PTHR43721">
    <property type="entry name" value="ELONGATION FACTOR TU-RELATED"/>
    <property type="match status" value="1"/>
</dbReference>
<dbReference type="PRINTS" id="PR00315">
    <property type="entry name" value="ELONGATNFCT"/>
</dbReference>
<dbReference type="GO" id="GO:0003746">
    <property type="term" value="F:translation elongation factor activity"/>
    <property type="evidence" value="ECO:0007669"/>
    <property type="project" value="UniProtKB-KW"/>
</dbReference>
<keyword evidence="5" id="KW-0933">Apicoplast</keyword>
<dbReference type="FunFam" id="3.40.50.300:FF:001554">
    <property type="entry name" value="Translation elongation factor Tu"/>
    <property type="match status" value="1"/>
</dbReference>
<dbReference type="InterPro" id="IPR027417">
    <property type="entry name" value="P-loop_NTPase"/>
</dbReference>
<dbReference type="CDD" id="cd03707">
    <property type="entry name" value="EFTU_III"/>
    <property type="match status" value="1"/>
</dbReference>
<evidence type="ECO:0000259" key="9">
    <source>
        <dbReference type="PROSITE" id="PS51722"/>
    </source>
</evidence>
<gene>
    <name evidence="10" type="primary">tufA</name>
    <name evidence="11" type="ORF">PCHDK_000541200</name>
    <name evidence="10" type="ORF">PCHDS_000545800</name>
</gene>
<dbReference type="Pfam" id="PF03143">
    <property type="entry name" value="GTP_EFTU_D3"/>
    <property type="match status" value="1"/>
</dbReference>
<dbReference type="GO" id="GO:0020011">
    <property type="term" value="C:apicoplast"/>
    <property type="evidence" value="ECO:0007669"/>
    <property type="project" value="UniProtKB-SubCell"/>
</dbReference>